<sequence length="427" mass="45308">MALLTRRTVLRATAATVLLTLVAACGTAGPASGRPSAWALTGGDEQVFRSSFDSQGINGQFFGNDAYKQKIRSAVGSGQAPTLIFSWGAAGTLKSWVNAGKIMDLTPLVQQDPALTGRFLPSVAKTGTMDGKTYAVPNNSMQPVMLFYNKELFDRIGAQPPTTWDELMALVPRFNQAGIAPLSLGGQSKWPQLMWEEYLVDRIGGPAVFDAIAAQQPGAWSDPAVLQANRMIQQLVNAGGFVKGFDSIATDSNADTALLYTGKAAMYLMGSWAFPTIKQADPDFAATKLGYTTFPAVTGGKGDPADVVGNPANFWSVSATASKAQQQAAVKYLRDGDMNDAYVQNLLAGGSVPPVTGIEAKVAKAQDPRYLSFVYGLASHAPSFQLSWDQAISPGQADALLTALDQLFGRQITPEQFSTTMNATIGK</sequence>
<dbReference type="PANTHER" id="PTHR43649">
    <property type="entry name" value="ARABINOSE-BINDING PROTEIN-RELATED"/>
    <property type="match status" value="1"/>
</dbReference>
<dbReference type="Gene3D" id="3.40.190.10">
    <property type="entry name" value="Periplasmic binding protein-like II"/>
    <property type="match status" value="2"/>
</dbReference>
<dbReference type="InterPro" id="IPR006311">
    <property type="entry name" value="TAT_signal"/>
</dbReference>
<dbReference type="AlphaFoldDB" id="A0A7K0D914"/>
<protein>
    <submittedName>
        <fullName evidence="2">Uncharacterized protein</fullName>
    </submittedName>
</protein>
<dbReference type="PROSITE" id="PS51318">
    <property type="entry name" value="TAT"/>
    <property type="match status" value="1"/>
</dbReference>
<gene>
    <name evidence="2" type="ORF">NRB20_53300</name>
</gene>
<feature type="chain" id="PRO_5029441869" evidence="1">
    <location>
        <begin position="34"/>
        <end position="427"/>
    </location>
</feature>
<proteinExistence type="predicted"/>
<accession>A0A7K0D914</accession>
<name>A0A7K0D914_9NOCA</name>
<evidence type="ECO:0000313" key="3">
    <source>
        <dbReference type="Proteomes" id="UP000438448"/>
    </source>
</evidence>
<dbReference type="Pfam" id="PF01547">
    <property type="entry name" value="SBP_bac_1"/>
    <property type="match status" value="1"/>
</dbReference>
<dbReference type="RefSeq" id="WP_153413560.1">
    <property type="nucleotide sequence ID" value="NZ_WEGK01000012.1"/>
</dbReference>
<evidence type="ECO:0000313" key="2">
    <source>
        <dbReference type="EMBL" id="MQY22217.1"/>
    </source>
</evidence>
<dbReference type="InterPro" id="IPR050490">
    <property type="entry name" value="Bact_solute-bd_prot1"/>
</dbReference>
<dbReference type="SUPFAM" id="SSF53850">
    <property type="entry name" value="Periplasmic binding protein-like II"/>
    <property type="match status" value="1"/>
</dbReference>
<keyword evidence="3" id="KW-1185">Reference proteome</keyword>
<organism evidence="2 3">
    <name type="scientific">Nocardia macrotermitis</name>
    <dbReference type="NCBI Taxonomy" id="2585198"/>
    <lineage>
        <taxon>Bacteria</taxon>
        <taxon>Bacillati</taxon>
        <taxon>Actinomycetota</taxon>
        <taxon>Actinomycetes</taxon>
        <taxon>Mycobacteriales</taxon>
        <taxon>Nocardiaceae</taxon>
        <taxon>Nocardia</taxon>
    </lineage>
</organism>
<keyword evidence="1" id="KW-0732">Signal</keyword>
<dbReference type="PANTHER" id="PTHR43649:SF14">
    <property type="entry name" value="BLR3389 PROTEIN"/>
    <property type="match status" value="1"/>
</dbReference>
<comment type="caution">
    <text evidence="2">The sequence shown here is derived from an EMBL/GenBank/DDBJ whole genome shotgun (WGS) entry which is preliminary data.</text>
</comment>
<dbReference type="InterPro" id="IPR006059">
    <property type="entry name" value="SBP"/>
</dbReference>
<dbReference type="OrthoDB" id="2515880at2"/>
<dbReference type="Proteomes" id="UP000438448">
    <property type="component" value="Unassembled WGS sequence"/>
</dbReference>
<dbReference type="PROSITE" id="PS51257">
    <property type="entry name" value="PROKAR_LIPOPROTEIN"/>
    <property type="match status" value="1"/>
</dbReference>
<reference evidence="2 3" key="1">
    <citation type="submission" date="2019-10" db="EMBL/GenBank/DDBJ databases">
        <title>Nocardia macrotermitis sp. nov. and Nocardia aurantia sp. nov., isolated from the gut of fungus growing-termite Macrotermes natalensis.</title>
        <authorList>
            <person name="Benndorf R."/>
            <person name="Schwitalla J."/>
            <person name="Martin K."/>
            <person name="De Beer W."/>
            <person name="Kaster A.-K."/>
            <person name="Vollmers J."/>
            <person name="Poulsen M."/>
            <person name="Beemelmanns C."/>
        </authorList>
    </citation>
    <scope>NUCLEOTIDE SEQUENCE [LARGE SCALE GENOMIC DNA]</scope>
    <source>
        <strain evidence="2 3">RB20</strain>
    </source>
</reference>
<evidence type="ECO:0000256" key="1">
    <source>
        <dbReference type="SAM" id="SignalP"/>
    </source>
</evidence>
<feature type="signal peptide" evidence="1">
    <location>
        <begin position="1"/>
        <end position="33"/>
    </location>
</feature>
<dbReference type="EMBL" id="WEGK01000012">
    <property type="protein sequence ID" value="MQY22217.1"/>
    <property type="molecule type" value="Genomic_DNA"/>
</dbReference>